<dbReference type="SUPFAM" id="SSF55874">
    <property type="entry name" value="ATPase domain of HSP90 chaperone/DNA topoisomerase II/histidine kinase"/>
    <property type="match status" value="1"/>
</dbReference>
<evidence type="ECO:0000313" key="9">
    <source>
        <dbReference type="EMBL" id="QSZ42140.1"/>
    </source>
</evidence>
<dbReference type="AlphaFoldDB" id="A0A975GCZ3"/>
<dbReference type="EMBL" id="CP046072">
    <property type="protein sequence ID" value="QSZ42140.1"/>
    <property type="molecule type" value="Genomic_DNA"/>
</dbReference>
<feature type="transmembrane region" description="Helical" evidence="7">
    <location>
        <begin position="161"/>
        <end position="182"/>
    </location>
</feature>
<evidence type="ECO:0000256" key="2">
    <source>
        <dbReference type="ARBA" id="ARBA00022679"/>
    </source>
</evidence>
<sequence>MNKIVLILLIFISSLFGESNLDIKTSYYLTKDDLTLAQIKQVKNFIPSKGDNFGLLKQNCWLKLELKNHLDEIQTRVFKFRFAYMDDITLYEDGKTPQKYGRTNNYNKQINSIDNNIFKITLTPFEKKVVFIKISSSYTIKTFLQDSSQEEHLSTIFFHKMLFSFSYGILFALILYNFFVWYSIKIKVYLYYVLFHFVFLLGIISWTGFGFEFIWPNYPLFNYYSYGILGNLLYGFHILFIITYLNAEAYLPKTTSFLKSIAYLFFFFSLTSLLYQGTLLYELLSIFSMVLTLVLILYIFFIKKVQLALYILISNIIIIIGSIFMVLSDMGLTNGSLIMDYFFVWGACVEVILMSFALAYKYKDLEDEKESEKLIRIQTQEMLISKHKLSTLGQMMNNLVHQWRQPLSQINSIVLNIEDDFFNKKLDEVRLNDKLNDIEATTTYLSQTLNDFRNFSINEKNQSKFLIKPLIEEVLSIINFTININDIEIDVSYSSSDIYIVSNKNELLQILMVILSNAKDALIENKTKNPKIKIEVIQEQESITIEISNNAGAIPDEIINEIFEPYFSTKKFEDGTGLGLHIATLIADKLDISISVKTLKEWTLFSIKI</sequence>
<evidence type="ECO:0000313" key="10">
    <source>
        <dbReference type="Proteomes" id="UP000671852"/>
    </source>
</evidence>
<dbReference type="InterPro" id="IPR003594">
    <property type="entry name" value="HATPase_dom"/>
</dbReference>
<dbReference type="SMART" id="SM00387">
    <property type="entry name" value="HATPase_c"/>
    <property type="match status" value="1"/>
</dbReference>
<dbReference type="Pfam" id="PF07696">
    <property type="entry name" value="7TMR-DISMED2"/>
    <property type="match status" value="1"/>
</dbReference>
<feature type="transmembrane region" description="Helical" evidence="7">
    <location>
        <begin position="307"/>
        <end position="327"/>
    </location>
</feature>
<feature type="domain" description="Histidine kinase" evidence="8">
    <location>
        <begin position="398"/>
        <end position="609"/>
    </location>
</feature>
<evidence type="ECO:0000259" key="8">
    <source>
        <dbReference type="PROSITE" id="PS50109"/>
    </source>
</evidence>
<feature type="transmembrane region" description="Helical" evidence="7">
    <location>
        <begin position="281"/>
        <end position="300"/>
    </location>
</feature>
<keyword evidence="10" id="KW-1185">Reference proteome</keyword>
<name>A0A975GCZ3_9BACT</name>
<gene>
    <name evidence="9" type="ORF">GJV85_08450</name>
</gene>
<keyword evidence="6" id="KW-0902">Two-component regulatory system</keyword>
<dbReference type="Pfam" id="PF07695">
    <property type="entry name" value="7TMR-DISM_7TM"/>
    <property type="match status" value="1"/>
</dbReference>
<proteinExistence type="predicted"/>
<organism evidence="9 10">
    <name type="scientific">Sulfurimonas aquatica</name>
    <dbReference type="NCBI Taxonomy" id="2672570"/>
    <lineage>
        <taxon>Bacteria</taxon>
        <taxon>Pseudomonadati</taxon>
        <taxon>Campylobacterota</taxon>
        <taxon>Epsilonproteobacteria</taxon>
        <taxon>Campylobacterales</taxon>
        <taxon>Sulfurimonadaceae</taxon>
        <taxon>Sulfurimonas</taxon>
    </lineage>
</organism>
<keyword evidence="4" id="KW-0418">Kinase</keyword>
<keyword evidence="7" id="KW-0472">Membrane</keyword>
<dbReference type="Gene3D" id="1.10.287.130">
    <property type="match status" value="1"/>
</dbReference>
<feature type="transmembrane region" description="Helical" evidence="7">
    <location>
        <begin position="223"/>
        <end position="245"/>
    </location>
</feature>
<evidence type="ECO:0000256" key="4">
    <source>
        <dbReference type="ARBA" id="ARBA00022777"/>
    </source>
</evidence>
<keyword evidence="1" id="KW-0597">Phosphoprotein</keyword>
<dbReference type="Gene3D" id="3.30.565.10">
    <property type="entry name" value="Histidine kinase-like ATPase, C-terminal domain"/>
    <property type="match status" value="1"/>
</dbReference>
<protein>
    <submittedName>
        <fullName evidence="9">GHKL domain-containing protein</fullName>
    </submittedName>
</protein>
<keyword evidence="7" id="KW-0812">Transmembrane</keyword>
<dbReference type="Pfam" id="PF02518">
    <property type="entry name" value="HATPase_c"/>
    <property type="match status" value="1"/>
</dbReference>
<dbReference type="PANTHER" id="PTHR43065">
    <property type="entry name" value="SENSOR HISTIDINE KINASE"/>
    <property type="match status" value="1"/>
</dbReference>
<reference evidence="9" key="1">
    <citation type="submission" date="2019-11" db="EMBL/GenBank/DDBJ databases">
        <authorList>
            <person name="Kojima H."/>
        </authorList>
    </citation>
    <scope>NUCLEOTIDE SEQUENCE</scope>
    <source>
        <strain evidence="9">H1576</strain>
    </source>
</reference>
<dbReference type="Proteomes" id="UP000671852">
    <property type="component" value="Chromosome"/>
</dbReference>
<reference evidence="9" key="2">
    <citation type="submission" date="2021-04" db="EMBL/GenBank/DDBJ databases">
        <title>Isolation and characterization of a novel species of the genus Sulfurimonas.</title>
        <authorList>
            <person name="Fukui M."/>
        </authorList>
    </citation>
    <scope>NUCLEOTIDE SEQUENCE</scope>
    <source>
        <strain evidence="9">H1576</strain>
    </source>
</reference>
<dbReference type="InterPro" id="IPR005467">
    <property type="entry name" value="His_kinase_dom"/>
</dbReference>
<dbReference type="RefSeq" id="WP_207560955.1">
    <property type="nucleotide sequence ID" value="NZ_CP046072.1"/>
</dbReference>
<evidence type="ECO:0000256" key="6">
    <source>
        <dbReference type="ARBA" id="ARBA00023012"/>
    </source>
</evidence>
<keyword evidence="7" id="KW-1133">Transmembrane helix</keyword>
<feature type="transmembrane region" description="Helical" evidence="7">
    <location>
        <begin position="342"/>
        <end position="360"/>
    </location>
</feature>
<dbReference type="InterPro" id="IPR036890">
    <property type="entry name" value="HATPase_C_sf"/>
</dbReference>
<evidence type="ECO:0000256" key="1">
    <source>
        <dbReference type="ARBA" id="ARBA00022553"/>
    </source>
</evidence>
<accession>A0A975GCZ3</accession>
<evidence type="ECO:0000256" key="3">
    <source>
        <dbReference type="ARBA" id="ARBA00022741"/>
    </source>
</evidence>
<dbReference type="InterPro" id="IPR011622">
    <property type="entry name" value="7TMR_DISM_rcpt_extracell_dom2"/>
</dbReference>
<keyword evidence="5" id="KW-0067">ATP-binding</keyword>
<dbReference type="GO" id="GO:0000160">
    <property type="term" value="P:phosphorelay signal transduction system"/>
    <property type="evidence" value="ECO:0007669"/>
    <property type="project" value="UniProtKB-KW"/>
</dbReference>
<dbReference type="GO" id="GO:0016301">
    <property type="term" value="F:kinase activity"/>
    <property type="evidence" value="ECO:0007669"/>
    <property type="project" value="UniProtKB-KW"/>
</dbReference>
<keyword evidence="3" id="KW-0547">Nucleotide-binding</keyword>
<dbReference type="KEGG" id="saqt:GJV85_08450"/>
<dbReference type="PANTHER" id="PTHR43065:SF10">
    <property type="entry name" value="PEROXIDE STRESS-ACTIVATED HISTIDINE KINASE MAK3"/>
    <property type="match status" value="1"/>
</dbReference>
<dbReference type="PROSITE" id="PS50109">
    <property type="entry name" value="HIS_KIN"/>
    <property type="match status" value="1"/>
</dbReference>
<feature type="transmembrane region" description="Helical" evidence="7">
    <location>
        <begin position="257"/>
        <end position="275"/>
    </location>
</feature>
<dbReference type="GO" id="GO:0005524">
    <property type="term" value="F:ATP binding"/>
    <property type="evidence" value="ECO:0007669"/>
    <property type="project" value="UniProtKB-KW"/>
</dbReference>
<dbReference type="InterPro" id="IPR011623">
    <property type="entry name" value="7TMR_DISM_rcpt_extracell_dom1"/>
</dbReference>
<evidence type="ECO:0000256" key="7">
    <source>
        <dbReference type="SAM" id="Phobius"/>
    </source>
</evidence>
<dbReference type="Gene3D" id="2.60.40.2380">
    <property type="match status" value="1"/>
</dbReference>
<keyword evidence="2" id="KW-0808">Transferase</keyword>
<evidence type="ECO:0000256" key="5">
    <source>
        <dbReference type="ARBA" id="ARBA00022840"/>
    </source>
</evidence>
<feature type="transmembrane region" description="Helical" evidence="7">
    <location>
        <begin position="189"/>
        <end position="211"/>
    </location>
</feature>